<evidence type="ECO:0000256" key="6">
    <source>
        <dbReference type="ARBA" id="ARBA00022777"/>
    </source>
</evidence>
<dbReference type="GO" id="GO:0000155">
    <property type="term" value="F:phosphorelay sensor kinase activity"/>
    <property type="evidence" value="ECO:0007669"/>
    <property type="project" value="InterPro"/>
</dbReference>
<keyword evidence="5" id="KW-0808">Transferase</keyword>
<dbReference type="SMART" id="SM00260">
    <property type="entry name" value="CheW"/>
    <property type="match status" value="1"/>
</dbReference>
<dbReference type="InterPro" id="IPR036641">
    <property type="entry name" value="HPT_dom_sf"/>
</dbReference>
<dbReference type="SUPFAM" id="SSF50341">
    <property type="entry name" value="CheW-like"/>
    <property type="match status" value="2"/>
</dbReference>
<dbReference type="PANTHER" id="PTHR43395:SF1">
    <property type="entry name" value="CHEMOTAXIS PROTEIN CHEA"/>
    <property type="match status" value="1"/>
</dbReference>
<dbReference type="InterPro" id="IPR001789">
    <property type="entry name" value="Sig_transdc_resp-reg_receiver"/>
</dbReference>
<dbReference type="SUPFAM" id="SSF47384">
    <property type="entry name" value="Homodimeric domain of signal transducing histidine kinase"/>
    <property type="match status" value="1"/>
</dbReference>
<dbReference type="PROSITE" id="PS50109">
    <property type="entry name" value="HIS_KIN"/>
    <property type="match status" value="1"/>
</dbReference>
<dbReference type="SMART" id="SM00073">
    <property type="entry name" value="HPT"/>
    <property type="match status" value="1"/>
</dbReference>
<dbReference type="Pfam" id="PF02895">
    <property type="entry name" value="H-kinase_dim"/>
    <property type="match status" value="1"/>
</dbReference>
<evidence type="ECO:0000256" key="7">
    <source>
        <dbReference type="ARBA" id="ARBA00023012"/>
    </source>
</evidence>
<evidence type="ECO:0000256" key="8">
    <source>
        <dbReference type="ARBA" id="ARBA00035100"/>
    </source>
</evidence>
<evidence type="ECO:0000256" key="11">
    <source>
        <dbReference type="SAM" id="MobiDB-lite"/>
    </source>
</evidence>
<evidence type="ECO:0000256" key="4">
    <source>
        <dbReference type="ARBA" id="ARBA00022553"/>
    </source>
</evidence>
<evidence type="ECO:0000259" key="12">
    <source>
        <dbReference type="PROSITE" id="PS50109"/>
    </source>
</evidence>
<dbReference type="Gene3D" id="2.30.30.40">
    <property type="entry name" value="SH3 Domains"/>
    <property type="match status" value="1"/>
</dbReference>
<sequence>MDELLAEFITDTTEALEQVDVKLVELETEPEPAAMLNELFRLMHTIKGTCGFLGLPRMAGLAHHAETLMDRLRNGEPVTNDAIDAMLRVADRLKFLLGAIESNGGAEPEGDDEAIIQALQLAGSDGASEVPAAAVAHDEAPGAEPEPAAMPAEEAPKAAAAPPKPAPKPAAKPAAKAEEKSAGGDGGDAGSSSIRVSVETLEHLMTVVSELVLTRNELTEIMRNEERTTHKLALQRLSTVTGELQQAVMSTRMQPIGNAWRKLPRIVRDVAASLGKNIELEMNGAQTELDRQVLESIKDPLMHMVRNAADHGLETPAERLASGKSEKGHIILNAYHEGGQILVEISDDGRGLNVDRIKAKAVERGITTQEDADRMTNEQIFGFIFEPGFSTAAQVTSVSGRGVGMDVVQSNVERIGGSIDVRSVEGQGSIFTLKIPLTLAILRALIVGVDGEDFAIPQTSVDELLKVEPGAAHSIQLIKDSPVLRSRDRLLPIVDLRTILQLPSAFDENGQPRMANEQTEGFVMVIRARGLRFGMLVDSVLRTEEIVVKPLPGALRNIEHFSGSTILGDGRVIMIVDPNGVRSAAATPSEASMAPSNTEEEEAENQEDKQLLLMFRAASHNRKALPISLITRLEDVCLTDADQSEGQWHIQYNNELIPLVWFGAPPDPTSKERKPLLVMSDDGKSMGLLVDEIVDIVEDVVDVQIPSEQQGILGSAIIGGAHAEVIDVGYFLGLASSHWFDPHQRAKVDDTVKILLVDDSPFFRNLVAPVVRAAGFDPVVCSSGAQALDKLQGGLHPKVIVTDVDMPEMDGFEFAREARKIERLKKVPIVALTGMLTDEAIAQAREGGFSDYISKLDRNGLIDALREFTKPKSEEVAA</sequence>
<keyword evidence="17" id="KW-1185">Reference proteome</keyword>
<evidence type="ECO:0000259" key="14">
    <source>
        <dbReference type="PROSITE" id="PS50851"/>
    </source>
</evidence>
<dbReference type="PANTHER" id="PTHR43395">
    <property type="entry name" value="SENSOR HISTIDINE KINASE CHEA"/>
    <property type="match status" value="1"/>
</dbReference>
<dbReference type="SMART" id="SM01231">
    <property type="entry name" value="H-kinase_dim"/>
    <property type="match status" value="1"/>
</dbReference>
<dbReference type="InterPro" id="IPR011006">
    <property type="entry name" value="CheY-like_superfamily"/>
</dbReference>
<dbReference type="SUPFAM" id="SSF47226">
    <property type="entry name" value="Histidine-containing phosphotransfer domain, HPT domain"/>
    <property type="match status" value="1"/>
</dbReference>
<dbReference type="PROSITE" id="PS50851">
    <property type="entry name" value="CHEW"/>
    <property type="match status" value="1"/>
</dbReference>
<dbReference type="SMART" id="SM00448">
    <property type="entry name" value="REC"/>
    <property type="match status" value="1"/>
</dbReference>
<feature type="domain" description="CheW-like" evidence="14">
    <location>
        <begin position="441"/>
        <end position="587"/>
    </location>
</feature>
<evidence type="ECO:0000259" key="15">
    <source>
        <dbReference type="PROSITE" id="PS50894"/>
    </source>
</evidence>
<dbReference type="PROSITE" id="PS50110">
    <property type="entry name" value="RESPONSE_REGULATORY"/>
    <property type="match status" value="1"/>
</dbReference>
<dbReference type="SMART" id="SM00387">
    <property type="entry name" value="HATPase_c"/>
    <property type="match status" value="1"/>
</dbReference>
<dbReference type="InterPro" id="IPR003594">
    <property type="entry name" value="HATPase_dom"/>
</dbReference>
<feature type="domain" description="Response regulatory" evidence="13">
    <location>
        <begin position="753"/>
        <end position="870"/>
    </location>
</feature>
<dbReference type="Pfam" id="PF02518">
    <property type="entry name" value="HATPase_c"/>
    <property type="match status" value="1"/>
</dbReference>
<evidence type="ECO:0000256" key="1">
    <source>
        <dbReference type="ARBA" id="ARBA00000085"/>
    </source>
</evidence>
<dbReference type="InterPro" id="IPR005467">
    <property type="entry name" value="His_kinase_dom"/>
</dbReference>
<dbReference type="InterPro" id="IPR036097">
    <property type="entry name" value="HisK_dim/P_sf"/>
</dbReference>
<evidence type="ECO:0000259" key="13">
    <source>
        <dbReference type="PROSITE" id="PS50110"/>
    </source>
</evidence>
<dbReference type="InterPro" id="IPR008207">
    <property type="entry name" value="Sig_transdc_His_kin_Hpt_dom"/>
</dbReference>
<dbReference type="InterPro" id="IPR036890">
    <property type="entry name" value="HATPase_C_sf"/>
</dbReference>
<organism evidence="16 17">
    <name type="scientific">Acuticoccus sediminis</name>
    <dbReference type="NCBI Taxonomy" id="2184697"/>
    <lineage>
        <taxon>Bacteria</taxon>
        <taxon>Pseudomonadati</taxon>
        <taxon>Pseudomonadota</taxon>
        <taxon>Alphaproteobacteria</taxon>
        <taxon>Hyphomicrobiales</taxon>
        <taxon>Amorphaceae</taxon>
        <taxon>Acuticoccus</taxon>
    </lineage>
</organism>
<dbReference type="FunFam" id="3.30.565.10:FF:000016">
    <property type="entry name" value="Chemotaxis protein CheA, putative"/>
    <property type="match status" value="1"/>
</dbReference>
<dbReference type="PROSITE" id="PS50894">
    <property type="entry name" value="HPT"/>
    <property type="match status" value="1"/>
</dbReference>
<dbReference type="CDD" id="cd17546">
    <property type="entry name" value="REC_hyHK_CKI1_RcsC-like"/>
    <property type="match status" value="1"/>
</dbReference>
<dbReference type="InterPro" id="IPR002545">
    <property type="entry name" value="CheW-lke_dom"/>
</dbReference>
<dbReference type="InterPro" id="IPR037006">
    <property type="entry name" value="CheA-like_homodim_sf"/>
</dbReference>
<comment type="function">
    <text evidence="8">Involved in the transmission of sensory signals from the chemoreceptors to the flagellar motors. CheA is autophosphorylated; it can transfer its phosphate group to either CheB or CheY.</text>
</comment>
<feature type="region of interest" description="Disordered" evidence="11">
    <location>
        <begin position="584"/>
        <end position="605"/>
    </location>
</feature>
<dbReference type="GO" id="GO:0005737">
    <property type="term" value="C:cytoplasm"/>
    <property type="evidence" value="ECO:0007669"/>
    <property type="project" value="InterPro"/>
</dbReference>
<evidence type="ECO:0000256" key="9">
    <source>
        <dbReference type="PROSITE-ProRule" id="PRU00110"/>
    </source>
</evidence>
<dbReference type="AlphaFoldDB" id="A0A8B2NNM0"/>
<dbReference type="CDD" id="cd00088">
    <property type="entry name" value="HPT"/>
    <property type="match status" value="1"/>
</dbReference>
<gene>
    <name evidence="16" type="ORF">DLJ53_26715</name>
</gene>
<dbReference type="CDD" id="cd00731">
    <property type="entry name" value="CheA_reg"/>
    <property type="match status" value="1"/>
</dbReference>
<dbReference type="Gene3D" id="1.10.287.560">
    <property type="entry name" value="Histidine kinase CheA-like, homodimeric domain"/>
    <property type="match status" value="1"/>
</dbReference>
<dbReference type="PRINTS" id="PR00344">
    <property type="entry name" value="BCTRLSENSOR"/>
</dbReference>
<feature type="compositionally biased region" description="Low complexity" evidence="11">
    <location>
        <begin position="142"/>
        <end position="161"/>
    </location>
</feature>
<dbReference type="EC" id="2.7.13.3" evidence="2"/>
<dbReference type="OrthoDB" id="9803176at2"/>
<evidence type="ECO:0000313" key="16">
    <source>
        <dbReference type="EMBL" id="RAH98458.1"/>
    </source>
</evidence>
<feature type="modified residue" description="4-aspartylphosphate" evidence="10">
    <location>
        <position position="803"/>
    </location>
</feature>
<feature type="domain" description="Histidine kinase" evidence="12">
    <location>
        <begin position="195"/>
        <end position="439"/>
    </location>
</feature>
<dbReference type="Proteomes" id="UP000249590">
    <property type="component" value="Unassembled WGS sequence"/>
</dbReference>
<dbReference type="Pfam" id="PF01627">
    <property type="entry name" value="Hpt"/>
    <property type="match status" value="1"/>
</dbReference>
<dbReference type="Gene3D" id="3.40.50.2300">
    <property type="match status" value="1"/>
</dbReference>
<feature type="region of interest" description="Disordered" evidence="11">
    <location>
        <begin position="129"/>
        <end position="191"/>
    </location>
</feature>
<dbReference type="InterPro" id="IPR004358">
    <property type="entry name" value="Sig_transdc_His_kin-like_C"/>
</dbReference>
<accession>A0A8B2NNM0</accession>
<dbReference type="EMBL" id="QHHQ01000007">
    <property type="protein sequence ID" value="RAH98458.1"/>
    <property type="molecule type" value="Genomic_DNA"/>
</dbReference>
<evidence type="ECO:0000256" key="10">
    <source>
        <dbReference type="PROSITE-ProRule" id="PRU00169"/>
    </source>
</evidence>
<dbReference type="GO" id="GO:0006935">
    <property type="term" value="P:chemotaxis"/>
    <property type="evidence" value="ECO:0007669"/>
    <property type="project" value="UniProtKB-KW"/>
</dbReference>
<evidence type="ECO:0000256" key="3">
    <source>
        <dbReference type="ARBA" id="ARBA00021495"/>
    </source>
</evidence>
<evidence type="ECO:0000313" key="17">
    <source>
        <dbReference type="Proteomes" id="UP000249590"/>
    </source>
</evidence>
<dbReference type="CDD" id="cd16916">
    <property type="entry name" value="HATPase_CheA-like"/>
    <property type="match status" value="1"/>
</dbReference>
<comment type="caution">
    <text evidence="16">The sequence shown here is derived from an EMBL/GenBank/DDBJ whole genome shotgun (WGS) entry which is preliminary data.</text>
</comment>
<keyword evidence="4 10" id="KW-0597">Phosphoprotein</keyword>
<evidence type="ECO:0000256" key="5">
    <source>
        <dbReference type="ARBA" id="ARBA00022679"/>
    </source>
</evidence>
<protein>
    <recommendedName>
        <fullName evidence="3">Chemotaxis protein CheA</fullName>
        <ecNumber evidence="2">2.7.13.3</ecNumber>
    </recommendedName>
</protein>
<comment type="catalytic activity">
    <reaction evidence="1">
        <text>ATP + protein L-histidine = ADP + protein N-phospho-L-histidine.</text>
        <dbReference type="EC" id="2.7.13.3"/>
    </reaction>
</comment>
<feature type="domain" description="HPt" evidence="15">
    <location>
        <begin position="1"/>
        <end position="100"/>
    </location>
</feature>
<dbReference type="GO" id="GO:0005524">
    <property type="term" value="F:ATP binding"/>
    <property type="evidence" value="ECO:0007669"/>
    <property type="project" value="UniProtKB-KW"/>
</dbReference>
<dbReference type="Pfam" id="PF00072">
    <property type="entry name" value="Response_reg"/>
    <property type="match status" value="1"/>
</dbReference>
<dbReference type="Gene3D" id="3.30.565.10">
    <property type="entry name" value="Histidine kinase-like ATPase, C-terminal domain"/>
    <property type="match status" value="1"/>
</dbReference>
<evidence type="ECO:0000256" key="2">
    <source>
        <dbReference type="ARBA" id="ARBA00012438"/>
    </source>
</evidence>
<feature type="modified residue" description="Phosphohistidine" evidence="9">
    <location>
        <position position="44"/>
    </location>
</feature>
<keyword evidence="6 16" id="KW-0418">Kinase</keyword>
<dbReference type="InterPro" id="IPR004105">
    <property type="entry name" value="CheA-like_dim"/>
</dbReference>
<dbReference type="Pfam" id="PF01584">
    <property type="entry name" value="CheW"/>
    <property type="match status" value="2"/>
</dbReference>
<dbReference type="SUPFAM" id="SSF55874">
    <property type="entry name" value="ATPase domain of HSP90 chaperone/DNA topoisomerase II/histidine kinase"/>
    <property type="match status" value="1"/>
</dbReference>
<keyword evidence="7" id="KW-0902">Two-component regulatory system</keyword>
<dbReference type="InterPro" id="IPR036061">
    <property type="entry name" value="CheW-like_dom_sf"/>
</dbReference>
<reference evidence="16 17" key="1">
    <citation type="submission" date="2018-05" db="EMBL/GenBank/DDBJ databases">
        <title>Acuticoccus sediminis sp. nov., isolated from deep-sea sediment of Indian Ocean.</title>
        <authorList>
            <person name="Liu X."/>
            <person name="Lai Q."/>
            <person name="Du Y."/>
            <person name="Sun F."/>
            <person name="Zhang X."/>
            <person name="Wang S."/>
            <person name="Shao Z."/>
        </authorList>
    </citation>
    <scope>NUCLEOTIDE SEQUENCE [LARGE SCALE GENOMIC DNA]</scope>
    <source>
        <strain evidence="16 17">PTG4-2</strain>
    </source>
</reference>
<proteinExistence type="predicted"/>
<dbReference type="Gene3D" id="1.20.120.160">
    <property type="entry name" value="HPT domain"/>
    <property type="match status" value="1"/>
</dbReference>
<dbReference type="InterPro" id="IPR051315">
    <property type="entry name" value="Bact_Chemotaxis_CheA"/>
</dbReference>
<dbReference type="SUPFAM" id="SSF52172">
    <property type="entry name" value="CheY-like"/>
    <property type="match status" value="1"/>
</dbReference>
<name>A0A8B2NNM0_9HYPH</name>